<dbReference type="InterPro" id="IPR036420">
    <property type="entry name" value="BRCT_dom_sf"/>
</dbReference>
<dbReference type="FunFam" id="3.40.50.10190:FF:000002">
    <property type="entry name" value="Pescadillo homolog"/>
    <property type="match status" value="1"/>
</dbReference>
<dbReference type="PANTHER" id="PTHR12221">
    <property type="entry name" value="PESCADILLO - RELATED"/>
    <property type="match status" value="1"/>
</dbReference>
<dbReference type="SMART" id="SM00292">
    <property type="entry name" value="BRCT"/>
    <property type="match status" value="1"/>
</dbReference>
<dbReference type="InterPro" id="IPR001357">
    <property type="entry name" value="BRCT_dom"/>
</dbReference>
<dbReference type="AlphaFoldDB" id="A0A2P2LPR4"/>
<name>A0A2P2LPR4_RHIMU</name>
<dbReference type="EMBL" id="GGEC01039474">
    <property type="protein sequence ID" value="MBX19958.1"/>
    <property type="molecule type" value="Transcribed_RNA"/>
</dbReference>
<dbReference type="PROSITE" id="PS50172">
    <property type="entry name" value="BRCT"/>
    <property type="match status" value="1"/>
</dbReference>
<feature type="coiled-coil region" evidence="5">
    <location>
        <begin position="196"/>
        <end position="223"/>
    </location>
</feature>
<dbReference type="GO" id="GO:0000463">
    <property type="term" value="P:maturation of LSU-rRNA from tricistronic rRNA transcript (SSU-rRNA, 5.8S rRNA, LSU-rRNA)"/>
    <property type="evidence" value="ECO:0007669"/>
    <property type="project" value="TreeGrafter"/>
</dbReference>
<evidence type="ECO:0000259" key="6">
    <source>
        <dbReference type="PROSITE" id="PS50172"/>
    </source>
</evidence>
<keyword evidence="4" id="KW-0539">Nucleus</keyword>
<organism evidence="7">
    <name type="scientific">Rhizophora mucronata</name>
    <name type="common">Asiatic mangrove</name>
    <dbReference type="NCBI Taxonomy" id="61149"/>
    <lineage>
        <taxon>Eukaryota</taxon>
        <taxon>Viridiplantae</taxon>
        <taxon>Streptophyta</taxon>
        <taxon>Embryophyta</taxon>
        <taxon>Tracheophyta</taxon>
        <taxon>Spermatophyta</taxon>
        <taxon>Magnoliopsida</taxon>
        <taxon>eudicotyledons</taxon>
        <taxon>Gunneridae</taxon>
        <taxon>Pentapetalae</taxon>
        <taxon>rosids</taxon>
        <taxon>fabids</taxon>
        <taxon>Malpighiales</taxon>
        <taxon>Rhizophoraceae</taxon>
        <taxon>Rhizophora</taxon>
    </lineage>
</organism>
<dbReference type="GO" id="GO:0003723">
    <property type="term" value="F:RNA binding"/>
    <property type="evidence" value="ECO:0007669"/>
    <property type="project" value="TreeGrafter"/>
</dbReference>
<dbReference type="SUPFAM" id="SSF52113">
    <property type="entry name" value="BRCT domain"/>
    <property type="match status" value="1"/>
</dbReference>
<dbReference type="Gene3D" id="3.40.50.10190">
    <property type="entry name" value="BRCT domain"/>
    <property type="match status" value="1"/>
</dbReference>
<proteinExistence type="predicted"/>
<keyword evidence="5" id="KW-0175">Coiled coil</keyword>
<protein>
    <submittedName>
        <fullName evidence="7">Pescadillo homolog</fullName>
    </submittedName>
</protein>
<feature type="domain" description="BRCT" evidence="6">
    <location>
        <begin position="44"/>
        <end position="134"/>
    </location>
</feature>
<dbReference type="InterPro" id="IPR010613">
    <property type="entry name" value="PES"/>
</dbReference>
<evidence type="ECO:0000313" key="7">
    <source>
        <dbReference type="EMBL" id="MBX19958.1"/>
    </source>
</evidence>
<evidence type="ECO:0000256" key="2">
    <source>
        <dbReference type="ARBA" id="ARBA00022517"/>
    </source>
</evidence>
<reference evidence="7" key="1">
    <citation type="submission" date="2018-02" db="EMBL/GenBank/DDBJ databases">
        <title>Rhizophora mucronata_Transcriptome.</title>
        <authorList>
            <person name="Meera S.P."/>
            <person name="Sreeshan A."/>
            <person name="Augustine A."/>
        </authorList>
    </citation>
    <scope>NUCLEOTIDE SEQUENCE</scope>
    <source>
        <tissue evidence="7">Leaf</tissue>
    </source>
</reference>
<keyword evidence="3" id="KW-0698">rRNA processing</keyword>
<keyword evidence="2" id="KW-0690">Ribosome biogenesis</keyword>
<dbReference type="CDD" id="cd17709">
    <property type="entry name" value="BRCT_pescadillo_like"/>
    <property type="match status" value="1"/>
</dbReference>
<evidence type="ECO:0000256" key="1">
    <source>
        <dbReference type="ARBA" id="ARBA00004604"/>
    </source>
</evidence>
<evidence type="ECO:0000256" key="3">
    <source>
        <dbReference type="ARBA" id="ARBA00022552"/>
    </source>
</evidence>
<dbReference type="PANTHER" id="PTHR12221:SF6">
    <property type="entry name" value="PESCADILLO HOMOLOG"/>
    <property type="match status" value="1"/>
</dbReference>
<evidence type="ECO:0000256" key="5">
    <source>
        <dbReference type="SAM" id="Coils"/>
    </source>
</evidence>
<evidence type="ECO:0000256" key="4">
    <source>
        <dbReference type="ARBA" id="ARBA00023242"/>
    </source>
</evidence>
<dbReference type="Pfam" id="PF16589">
    <property type="entry name" value="BRCT_2"/>
    <property type="match status" value="1"/>
</dbReference>
<accession>A0A2P2LPR4</accession>
<dbReference type="GO" id="GO:0070545">
    <property type="term" value="C:PeBoW complex"/>
    <property type="evidence" value="ECO:0007669"/>
    <property type="project" value="TreeGrafter"/>
</dbReference>
<comment type="subcellular location">
    <subcellularLocation>
        <location evidence="1">Nucleus</location>
        <location evidence="1">Nucleolus</location>
    </subcellularLocation>
</comment>
<sequence>MQLQESELRLAQFQHQLPSNEPGALMHLIEGNTDDDEEDQDTKECKKLFRNLKFFLSREVPRESLLFVIFSFGGAVSWEGEGAPFVEADQSITHQIVDRPTQGHRYLSREYVQPQWIYDCVNTRIILPIENYMVGRVPPPHLSPFVDNEAEGYVPDYAETIKRLQAAARNEVLPMPGVGQEDLDDPQHLLAEGYINRTEATEAAEKRQKLAALEKQYHEELKLELEGAHSTPVMEKAKQASPEKTEAQDSALDIQQIAEDTENMSTLLMPRKKKGLLEAMKVTFNTLLAAFPLSWHDSNCFRTLTLTQAQPLDDSGSYLFRKTRNGRKLISTSSRRGRRSTMLRNLGRN</sequence>